<organism evidence="1">
    <name type="scientific">Proteus mirabilis</name>
    <dbReference type="NCBI Taxonomy" id="584"/>
    <lineage>
        <taxon>Bacteria</taxon>
        <taxon>Pseudomonadati</taxon>
        <taxon>Pseudomonadota</taxon>
        <taxon>Gammaproteobacteria</taxon>
        <taxon>Enterobacterales</taxon>
        <taxon>Morganellaceae</taxon>
        <taxon>Proteus</taxon>
    </lineage>
</organism>
<proteinExistence type="predicted"/>
<reference evidence="1" key="1">
    <citation type="submission" date="2021-05" db="EMBL/GenBank/DDBJ databases">
        <title>First report of NDM-5 and VEB-6 producing Proteus mirabilis isolated from blood of a sepsis patient in Kolkata, India.</title>
        <authorList>
            <person name="Halder G."/>
            <person name="Chaudhuri B."/>
            <person name="Dutta S."/>
        </authorList>
    </citation>
    <scope>NUCLEOTIDE SEQUENCE [LARGE SCALE GENOMIC DNA]</scope>
    <source>
        <strain evidence="1">7049</strain>
    </source>
</reference>
<protein>
    <submittedName>
        <fullName evidence="1">Uncharacterized protein</fullName>
    </submittedName>
</protein>
<sequence>MTDYGQDLKPLSPQDEYNDTVNLALDYSLPQPQFTDPDIQAEAENWVALLDQIKESNDPNIHKQLKNTIT</sequence>
<dbReference type="EMBL" id="JADQCH020000001">
    <property type="protein sequence ID" value="MEY2343843.1"/>
    <property type="molecule type" value="Genomic_DNA"/>
</dbReference>
<accession>A0ABD5LR56</accession>
<name>A0ABD5LR56_PROMI</name>
<evidence type="ECO:0000313" key="1">
    <source>
        <dbReference type="EMBL" id="MEY2343843.1"/>
    </source>
</evidence>
<gene>
    <name evidence="1" type="ORF">I3679_004895</name>
</gene>
<comment type="caution">
    <text evidence="1">The sequence shown here is derived from an EMBL/GenBank/DDBJ whole genome shotgun (WGS) entry which is preliminary data.</text>
</comment>
<dbReference type="AlphaFoldDB" id="A0ABD5LR56"/>